<dbReference type="KEGG" id="mcau:MIT9_P2339"/>
<evidence type="ECO:0000313" key="3">
    <source>
        <dbReference type="EMBL" id="BCX82753.1"/>
    </source>
</evidence>
<keyword evidence="2" id="KW-0812">Transmembrane</keyword>
<dbReference type="EMBL" id="AP024714">
    <property type="protein sequence ID" value="BCX82753.1"/>
    <property type="molecule type" value="Genomic_DNA"/>
</dbReference>
<proteinExistence type="predicted"/>
<evidence type="ECO:0000256" key="1">
    <source>
        <dbReference type="SAM" id="Coils"/>
    </source>
</evidence>
<keyword evidence="1" id="KW-0175">Coiled coil</keyword>
<keyword evidence="2" id="KW-0472">Membrane</keyword>
<dbReference type="RefSeq" id="WP_317705140.1">
    <property type="nucleotide sequence ID" value="NZ_AP024714.1"/>
</dbReference>
<gene>
    <name evidence="3" type="ORF">MIT9_P2339</name>
</gene>
<accession>A0AAU9C4S5</accession>
<protein>
    <submittedName>
        <fullName evidence="3">Uncharacterized protein</fullName>
    </submittedName>
</protein>
<evidence type="ECO:0000256" key="2">
    <source>
        <dbReference type="SAM" id="Phobius"/>
    </source>
</evidence>
<keyword evidence="2" id="KW-1133">Transmembrane helix</keyword>
<sequence length="205" mass="23364">MALTAEQRERYLKRILPALAIGVVYFTFVKGFVEKNTEKAEDEWRQLAQKGISAAAIPSYQRQIEALDRQLAELETKKAELDAKLAGELGGLASGRDTNRLIAELTAILSRHHLQVTDEGRDDEIFEQGSRTVREIRDKLQQQKLDDKLHFQAWRVEFLGRYGDVYAALREMADNAVPLIPLDLTMKPPADDSDPRMAWTLTLWI</sequence>
<keyword evidence="4" id="KW-1185">Reference proteome</keyword>
<reference evidence="4" key="1">
    <citation type="journal article" date="2024" name="Int. J. Syst. Evol. Microbiol.">
        <title>Methylomarinovum tepidoasis sp. nov., a moderately thermophilic methanotroph of the family Methylothermaceae isolated from a deep-sea hydrothermal field.</title>
        <authorList>
            <person name="Hirayama H."/>
            <person name="Takaki Y."/>
            <person name="Abe M."/>
            <person name="Miyazaki M."/>
            <person name="Uematsu K."/>
            <person name="Matsui Y."/>
            <person name="Takai K."/>
        </authorList>
    </citation>
    <scope>NUCLEOTIDE SEQUENCE [LARGE SCALE GENOMIC DNA]</scope>
    <source>
        <strain evidence="4">IT-9</strain>
    </source>
</reference>
<name>A0AAU9C4S5_9GAMM</name>
<organism evidence="3 4">
    <name type="scientific">Methylomarinovum caldicuralii</name>
    <dbReference type="NCBI Taxonomy" id="438856"/>
    <lineage>
        <taxon>Bacteria</taxon>
        <taxon>Pseudomonadati</taxon>
        <taxon>Pseudomonadota</taxon>
        <taxon>Gammaproteobacteria</taxon>
        <taxon>Methylococcales</taxon>
        <taxon>Methylothermaceae</taxon>
        <taxon>Methylomarinovum</taxon>
    </lineage>
</organism>
<dbReference type="AlphaFoldDB" id="A0AAU9C4S5"/>
<feature type="coiled-coil region" evidence="1">
    <location>
        <begin position="57"/>
        <end position="84"/>
    </location>
</feature>
<dbReference type="Proteomes" id="UP001321825">
    <property type="component" value="Chromosome"/>
</dbReference>
<evidence type="ECO:0000313" key="4">
    <source>
        <dbReference type="Proteomes" id="UP001321825"/>
    </source>
</evidence>
<feature type="transmembrane region" description="Helical" evidence="2">
    <location>
        <begin position="15"/>
        <end position="33"/>
    </location>
</feature>